<evidence type="ECO:0000256" key="4">
    <source>
        <dbReference type="ARBA" id="ARBA00022741"/>
    </source>
</evidence>
<dbReference type="GO" id="GO:0005975">
    <property type="term" value="P:carbohydrate metabolic process"/>
    <property type="evidence" value="ECO:0007669"/>
    <property type="project" value="InterPro"/>
</dbReference>
<proteinExistence type="inferred from homology"/>
<comment type="similarity">
    <text evidence="1">Belongs to the NAD-dependent glycerol-3-phosphate dehydrogenase family.</text>
</comment>
<organism evidence="13">
    <name type="scientific">hydrothermal vent metagenome</name>
    <dbReference type="NCBI Taxonomy" id="652676"/>
    <lineage>
        <taxon>unclassified sequences</taxon>
        <taxon>metagenomes</taxon>
        <taxon>ecological metagenomes</taxon>
    </lineage>
</organism>
<sequence length="233" mass="24854">MEANFKDNGQNILVASKGIETSTGDFLNEVYGSFISANRLAFISGPSFATEVQKSLPTALKVSSTNQDLAETYANAFPDFIKGYVDTDVVGAEVAGAYKNVIAIAGGVCDGLELGNNARASLISRGLVEMTRFGEHFGAKTETFLSLGGAGDLFLTASSKLSRNYRVGLGLSKGKKLDEILEELGEVAEGIPTTKALFNIAKKEDIYLPIANEVYNMLQGKNPLESVHDLLNS</sequence>
<dbReference type="InterPro" id="IPR036291">
    <property type="entry name" value="NAD(P)-bd_dom_sf"/>
</dbReference>
<keyword evidence="5" id="KW-0521">NADP</keyword>
<accession>A0A1W1CN70</accession>
<dbReference type="GO" id="GO:0008654">
    <property type="term" value="P:phospholipid biosynthetic process"/>
    <property type="evidence" value="ECO:0007669"/>
    <property type="project" value="UniProtKB-KW"/>
</dbReference>
<evidence type="ECO:0000256" key="10">
    <source>
        <dbReference type="ARBA" id="ARBA00023264"/>
    </source>
</evidence>
<feature type="domain" description="Glycerol-3-phosphate dehydrogenase NAD-dependent N-terminal" evidence="11">
    <location>
        <begin position="8"/>
        <end position="69"/>
    </location>
</feature>
<evidence type="ECO:0000256" key="6">
    <source>
        <dbReference type="ARBA" id="ARBA00023002"/>
    </source>
</evidence>
<name>A0A1W1CN70_9ZZZZ</name>
<dbReference type="SUPFAM" id="SSF48179">
    <property type="entry name" value="6-phosphogluconate dehydrogenase C-terminal domain-like"/>
    <property type="match status" value="1"/>
</dbReference>
<evidence type="ECO:0000256" key="7">
    <source>
        <dbReference type="ARBA" id="ARBA00023027"/>
    </source>
</evidence>
<dbReference type="EC" id="1.1.1.94" evidence="13"/>
<reference evidence="13" key="1">
    <citation type="submission" date="2016-10" db="EMBL/GenBank/DDBJ databases">
        <authorList>
            <person name="de Groot N.N."/>
        </authorList>
    </citation>
    <scope>NUCLEOTIDE SEQUENCE</scope>
</reference>
<dbReference type="PROSITE" id="PS00957">
    <property type="entry name" value="NAD_G3PDH"/>
    <property type="match status" value="1"/>
</dbReference>
<evidence type="ECO:0000259" key="11">
    <source>
        <dbReference type="Pfam" id="PF01210"/>
    </source>
</evidence>
<keyword evidence="10" id="KW-1208">Phospholipid metabolism</keyword>
<dbReference type="EMBL" id="FPHN01000225">
    <property type="protein sequence ID" value="SFV67328.1"/>
    <property type="molecule type" value="Genomic_DNA"/>
</dbReference>
<dbReference type="GO" id="GO:0051287">
    <property type="term" value="F:NAD binding"/>
    <property type="evidence" value="ECO:0007669"/>
    <property type="project" value="InterPro"/>
</dbReference>
<dbReference type="InterPro" id="IPR006109">
    <property type="entry name" value="G3P_DH_NAD-dep_C"/>
</dbReference>
<keyword evidence="3" id="KW-0444">Lipid biosynthesis</keyword>
<evidence type="ECO:0000313" key="13">
    <source>
        <dbReference type="EMBL" id="SFV67328.1"/>
    </source>
</evidence>
<dbReference type="PRINTS" id="PR00077">
    <property type="entry name" value="GPDHDRGNASE"/>
</dbReference>
<evidence type="ECO:0000256" key="2">
    <source>
        <dbReference type="ARBA" id="ARBA00022490"/>
    </source>
</evidence>
<evidence type="ECO:0000256" key="3">
    <source>
        <dbReference type="ARBA" id="ARBA00022516"/>
    </source>
</evidence>
<dbReference type="Pfam" id="PF07479">
    <property type="entry name" value="NAD_Gly3P_dh_C"/>
    <property type="match status" value="1"/>
</dbReference>
<feature type="domain" description="Glycerol-3-phosphate dehydrogenase NAD-dependent C-terminal" evidence="12">
    <location>
        <begin position="88"/>
        <end position="227"/>
    </location>
</feature>
<protein>
    <submittedName>
        <fullName evidence="13">Glycerol-3-phosphate dehydrogenase [NAD(P)+]</fullName>
        <ecNumber evidence="13">1.1.1.94</ecNumber>
    </submittedName>
</protein>
<dbReference type="Gene3D" id="3.40.50.720">
    <property type="entry name" value="NAD(P)-binding Rossmann-like Domain"/>
    <property type="match status" value="1"/>
</dbReference>
<dbReference type="InterPro" id="IPR011128">
    <property type="entry name" value="G3P_DH_NAD-dep_N"/>
</dbReference>
<dbReference type="GO" id="GO:0005829">
    <property type="term" value="C:cytosol"/>
    <property type="evidence" value="ECO:0007669"/>
    <property type="project" value="TreeGrafter"/>
</dbReference>
<keyword evidence="4" id="KW-0547">Nucleotide-binding</keyword>
<dbReference type="InterPro" id="IPR006168">
    <property type="entry name" value="G3P_DH_NAD-dep"/>
</dbReference>
<evidence type="ECO:0000256" key="8">
    <source>
        <dbReference type="ARBA" id="ARBA00023098"/>
    </source>
</evidence>
<dbReference type="PANTHER" id="PTHR11728">
    <property type="entry name" value="GLYCEROL-3-PHOSPHATE DEHYDROGENASE"/>
    <property type="match status" value="1"/>
</dbReference>
<dbReference type="NCBIfam" id="NF000940">
    <property type="entry name" value="PRK00094.1-2"/>
    <property type="match status" value="1"/>
</dbReference>
<dbReference type="InterPro" id="IPR013328">
    <property type="entry name" value="6PGD_dom2"/>
</dbReference>
<evidence type="ECO:0000259" key="12">
    <source>
        <dbReference type="Pfam" id="PF07479"/>
    </source>
</evidence>
<evidence type="ECO:0000256" key="9">
    <source>
        <dbReference type="ARBA" id="ARBA00023209"/>
    </source>
</evidence>
<dbReference type="GO" id="GO:0047952">
    <property type="term" value="F:glycerol-3-phosphate dehydrogenase [NAD(P)+] activity"/>
    <property type="evidence" value="ECO:0007669"/>
    <property type="project" value="UniProtKB-EC"/>
</dbReference>
<dbReference type="SUPFAM" id="SSF51735">
    <property type="entry name" value="NAD(P)-binding Rossmann-fold domains"/>
    <property type="match status" value="1"/>
</dbReference>
<dbReference type="GO" id="GO:0046168">
    <property type="term" value="P:glycerol-3-phosphate catabolic process"/>
    <property type="evidence" value="ECO:0007669"/>
    <property type="project" value="InterPro"/>
</dbReference>
<dbReference type="FunFam" id="1.10.1040.10:FF:000025">
    <property type="entry name" value="Glycerol-3-phosphate dehydrogenase [NAD(P)+]"/>
    <property type="match status" value="1"/>
</dbReference>
<keyword evidence="7" id="KW-0520">NAD</keyword>
<dbReference type="Gene3D" id="1.10.1040.10">
    <property type="entry name" value="N-(1-d-carboxylethyl)-l-norvaline Dehydrogenase, domain 2"/>
    <property type="match status" value="1"/>
</dbReference>
<dbReference type="Pfam" id="PF01210">
    <property type="entry name" value="NAD_Gly3P_dh_N"/>
    <property type="match status" value="1"/>
</dbReference>
<keyword evidence="2" id="KW-0963">Cytoplasm</keyword>
<keyword evidence="6 13" id="KW-0560">Oxidoreductase</keyword>
<evidence type="ECO:0000256" key="1">
    <source>
        <dbReference type="ARBA" id="ARBA00011009"/>
    </source>
</evidence>
<evidence type="ECO:0000256" key="5">
    <source>
        <dbReference type="ARBA" id="ARBA00022857"/>
    </source>
</evidence>
<dbReference type="InterPro" id="IPR008927">
    <property type="entry name" value="6-PGluconate_DH-like_C_sf"/>
</dbReference>
<dbReference type="PANTHER" id="PTHR11728:SF1">
    <property type="entry name" value="GLYCEROL-3-PHOSPHATE DEHYDROGENASE [NAD(+)] 2, CHLOROPLASTIC"/>
    <property type="match status" value="1"/>
</dbReference>
<keyword evidence="9" id="KW-0594">Phospholipid biosynthesis</keyword>
<gene>
    <name evidence="13" type="ORF">MNB_SV-14-401</name>
</gene>
<dbReference type="AlphaFoldDB" id="A0A1W1CN70"/>
<keyword evidence="8" id="KW-0443">Lipid metabolism</keyword>